<dbReference type="SUPFAM" id="SSF51338">
    <property type="entry name" value="Composite domain of metallo-dependent hydrolases"/>
    <property type="match status" value="1"/>
</dbReference>
<dbReference type="Pfam" id="PF01979">
    <property type="entry name" value="Amidohydro_1"/>
    <property type="match status" value="1"/>
</dbReference>
<sequence length="379" mass="41097">MMTILAVTNATLFEDDEARPSSTIRFEASPGAIMNDMSLENTDSIIDGTGCTLLPAFIDCHIDAAAVNSALHIFASFGIATVVDMSSTTAENQAMRTASADETGLPSYFATGTVAADPDSETVRQFSLRDTEMVRTEAEADNFVARRVHGPRRADYLKAVTDAPGLEDAVLARLVVAAHHQGLQAIAHATTAEGYHRAIRAGFDVLIHVPIDGELDEETVRTLAARNVVCVPTLCAMRRMVVLMRETSEAEVDFDNALRSVKLLYNAGVRICAGTDANQMNRVPVDIGKSLHEEMELLVRAGLSNRDALRAATTVPAEAFKLRDRGLLQSGRRADLVLVEGNPLEDITNTRRIRKAWIKGIEVEKIAKSVWKADGPAAR</sequence>
<dbReference type="InterPro" id="IPR011059">
    <property type="entry name" value="Metal-dep_hydrolase_composite"/>
</dbReference>
<proteinExistence type="predicted"/>
<keyword evidence="2" id="KW-0378">Hydrolase</keyword>
<dbReference type="PANTHER" id="PTHR43135">
    <property type="entry name" value="ALPHA-D-RIBOSE 1-METHYLPHOSPHONATE 5-TRIPHOSPHATE DIPHOSPHATASE"/>
    <property type="match status" value="1"/>
</dbReference>
<accession>R8BWT7</accession>
<dbReference type="EMBL" id="KB932812">
    <property type="protein sequence ID" value="EOO03818.1"/>
    <property type="molecule type" value="Genomic_DNA"/>
</dbReference>
<gene>
    <name evidence="2" type="ORF">UCRPA7_662</name>
</gene>
<dbReference type="AlphaFoldDB" id="R8BWT7"/>
<dbReference type="InterPro" id="IPR032466">
    <property type="entry name" value="Metal_Hydrolase"/>
</dbReference>
<dbReference type="KEGG" id="tmn:UCRPA7_662"/>
<dbReference type="RefSeq" id="XP_007911447.1">
    <property type="nucleotide sequence ID" value="XM_007913256.1"/>
</dbReference>
<dbReference type="SUPFAM" id="SSF51556">
    <property type="entry name" value="Metallo-dependent hydrolases"/>
    <property type="match status" value="1"/>
</dbReference>
<dbReference type="Gene3D" id="1.20.58.520">
    <property type="entry name" value="Amidohydrolase"/>
    <property type="match status" value="1"/>
</dbReference>
<dbReference type="InterPro" id="IPR006680">
    <property type="entry name" value="Amidohydro-rel"/>
</dbReference>
<organism evidence="2 3">
    <name type="scientific">Phaeoacremonium minimum (strain UCR-PA7)</name>
    <name type="common">Esca disease fungus</name>
    <name type="synonym">Togninia minima</name>
    <dbReference type="NCBI Taxonomy" id="1286976"/>
    <lineage>
        <taxon>Eukaryota</taxon>
        <taxon>Fungi</taxon>
        <taxon>Dikarya</taxon>
        <taxon>Ascomycota</taxon>
        <taxon>Pezizomycotina</taxon>
        <taxon>Sordariomycetes</taxon>
        <taxon>Sordariomycetidae</taxon>
        <taxon>Togniniales</taxon>
        <taxon>Togniniaceae</taxon>
        <taxon>Phaeoacremonium</taxon>
    </lineage>
</organism>
<dbReference type="InterPro" id="IPR051781">
    <property type="entry name" value="Metallo-dep_Hydrolase"/>
</dbReference>
<dbReference type="OrthoDB" id="5595695at2759"/>
<evidence type="ECO:0000313" key="3">
    <source>
        <dbReference type="Proteomes" id="UP000014074"/>
    </source>
</evidence>
<feature type="domain" description="Amidohydrolase-related" evidence="1">
    <location>
        <begin position="66"/>
        <end position="360"/>
    </location>
</feature>
<dbReference type="GO" id="GO:0016810">
    <property type="term" value="F:hydrolase activity, acting on carbon-nitrogen (but not peptide) bonds"/>
    <property type="evidence" value="ECO:0007669"/>
    <property type="project" value="InterPro"/>
</dbReference>
<name>R8BWT7_PHAM7</name>
<dbReference type="HOGENOM" id="CLU_023620_6_1_1"/>
<reference evidence="3" key="1">
    <citation type="journal article" date="2013" name="Genome Announc.">
        <title>Draft genome sequence of the ascomycete Phaeoacremonium aleophilum strain UCR-PA7, a causal agent of the esca disease complex in grapevines.</title>
        <authorList>
            <person name="Blanco-Ulate B."/>
            <person name="Rolshausen P."/>
            <person name="Cantu D."/>
        </authorList>
    </citation>
    <scope>NUCLEOTIDE SEQUENCE [LARGE SCALE GENOMIC DNA]</scope>
    <source>
        <strain evidence="3">UCR-PA7</strain>
    </source>
</reference>
<dbReference type="eggNOG" id="ENOG502QV1J">
    <property type="taxonomic scope" value="Eukaryota"/>
</dbReference>
<dbReference type="PANTHER" id="PTHR43135:SF3">
    <property type="entry name" value="ALPHA-D-RIBOSE 1-METHYLPHOSPHONATE 5-TRIPHOSPHATE DIPHOSPHATASE"/>
    <property type="match status" value="1"/>
</dbReference>
<dbReference type="Proteomes" id="UP000014074">
    <property type="component" value="Unassembled WGS sequence"/>
</dbReference>
<dbReference type="GeneID" id="19327295"/>
<dbReference type="Gene3D" id="3.40.50.10910">
    <property type="entry name" value="Amidohydrolase"/>
    <property type="match status" value="1"/>
</dbReference>
<dbReference type="Gene3D" id="2.30.40.10">
    <property type="entry name" value="Urease, subunit C, domain 1"/>
    <property type="match status" value="1"/>
</dbReference>
<keyword evidence="3" id="KW-1185">Reference proteome</keyword>
<evidence type="ECO:0000313" key="2">
    <source>
        <dbReference type="EMBL" id="EOO03818.1"/>
    </source>
</evidence>
<dbReference type="Gene3D" id="3.30.110.90">
    <property type="entry name" value="Amidohydrolase"/>
    <property type="match status" value="1"/>
</dbReference>
<protein>
    <submittedName>
        <fullName evidence="2">Putative amidohydrolase protein</fullName>
    </submittedName>
</protein>
<evidence type="ECO:0000259" key="1">
    <source>
        <dbReference type="Pfam" id="PF01979"/>
    </source>
</evidence>